<dbReference type="Proteomes" id="UP000429211">
    <property type="component" value="Unassembled WGS sequence"/>
</dbReference>
<reference evidence="2" key="2">
    <citation type="submission" date="2019-11" db="EMBL/GenBank/DDBJ databases">
        <authorList>
            <person name="Feng L."/>
        </authorList>
    </citation>
    <scope>NUCLEOTIDE SEQUENCE</scope>
    <source>
        <strain evidence="2">BdentiumLFYP24</strain>
    </source>
</reference>
<accession>A0A6N2T3R3</accession>
<dbReference type="EMBL" id="CACRSP010000004">
    <property type="protein sequence ID" value="VYT00050.1"/>
    <property type="molecule type" value="Genomic_DNA"/>
</dbReference>
<evidence type="ECO:0000313" key="3">
    <source>
        <dbReference type="Proteomes" id="UP000429211"/>
    </source>
</evidence>
<reference evidence="1 3" key="1">
    <citation type="journal article" date="2019" name="Nat. Med.">
        <title>A library of human gut bacterial isolates paired with longitudinal multiomics data enables mechanistic microbiome research.</title>
        <authorList>
            <person name="Poyet M."/>
            <person name="Groussin M."/>
            <person name="Gibbons S.M."/>
            <person name="Avila-Pacheco J."/>
            <person name="Jiang X."/>
            <person name="Kearney S.M."/>
            <person name="Perrotta A.R."/>
            <person name="Berdy B."/>
            <person name="Zhao S."/>
            <person name="Lieberman T.D."/>
            <person name="Swanson P.K."/>
            <person name="Smith M."/>
            <person name="Roesemann S."/>
            <person name="Alexander J.E."/>
            <person name="Rich S.A."/>
            <person name="Livny J."/>
            <person name="Vlamakis H."/>
            <person name="Clish C."/>
            <person name="Bullock K."/>
            <person name="Deik A."/>
            <person name="Scott J."/>
            <person name="Pierce K.A."/>
            <person name="Xavier R.J."/>
            <person name="Alm E.J."/>
        </authorList>
    </citation>
    <scope>NUCLEOTIDE SEQUENCE [LARGE SCALE GENOMIC DNA]</scope>
    <source>
        <strain evidence="1 3">BIOML-A2</strain>
    </source>
</reference>
<dbReference type="AlphaFoldDB" id="A0A6N2T3R3"/>
<organism evidence="2">
    <name type="scientific">Bifidobacterium dentium</name>
    <dbReference type="NCBI Taxonomy" id="1689"/>
    <lineage>
        <taxon>Bacteria</taxon>
        <taxon>Bacillati</taxon>
        <taxon>Actinomycetota</taxon>
        <taxon>Actinomycetes</taxon>
        <taxon>Bifidobacteriales</taxon>
        <taxon>Bifidobacteriaceae</taxon>
        <taxon>Bifidobacterium</taxon>
    </lineage>
</organism>
<name>A0A6N2T3R3_9BIFI</name>
<evidence type="ECO:0000313" key="1">
    <source>
        <dbReference type="EMBL" id="KAB7462270.1"/>
    </source>
</evidence>
<sequence length="119" mass="13936">MSFDLHCFCRPACCYPECHARYESECEWYYDRDSAIDEVEESFDWICLHDARGNAHFFCPKHVHCKGHTPIYFDPDVPEYMPAAEEALTDYYTRTSPSQPLPRPECESTILAILREGME</sequence>
<dbReference type="RefSeq" id="WP_129879719.1">
    <property type="nucleotide sequence ID" value="NZ_CACRSP010000004.1"/>
</dbReference>
<protein>
    <submittedName>
        <fullName evidence="2">Uncharacterized protein</fullName>
    </submittedName>
</protein>
<dbReference type="EMBL" id="WDPD01000001">
    <property type="protein sequence ID" value="KAB7462270.1"/>
    <property type="molecule type" value="Genomic_DNA"/>
</dbReference>
<proteinExistence type="predicted"/>
<gene>
    <name evidence="2" type="ORF">BDLFYP24_01804</name>
    <name evidence="1" type="ORF">GBB04_00285</name>
</gene>
<evidence type="ECO:0000313" key="2">
    <source>
        <dbReference type="EMBL" id="VYT00050.1"/>
    </source>
</evidence>